<keyword evidence="3" id="KW-1185">Reference proteome</keyword>
<reference evidence="2 3" key="1">
    <citation type="submission" date="2018-08" db="EMBL/GenBank/DDBJ databases">
        <title>Fibrisoma montanum sp. nov., isolated from Danxia mountain soil.</title>
        <authorList>
            <person name="Huang Y."/>
        </authorList>
    </citation>
    <scope>NUCLEOTIDE SEQUENCE [LARGE SCALE GENOMIC DNA]</scope>
    <source>
        <strain evidence="2 3">HYT19</strain>
    </source>
</reference>
<gene>
    <name evidence="2" type="ORF">DYU11_03180</name>
</gene>
<evidence type="ECO:0000313" key="3">
    <source>
        <dbReference type="Proteomes" id="UP000283523"/>
    </source>
</evidence>
<feature type="domain" description="Stress-response A/B barrel" evidence="1">
    <location>
        <begin position="2"/>
        <end position="97"/>
    </location>
</feature>
<dbReference type="Proteomes" id="UP000283523">
    <property type="component" value="Unassembled WGS sequence"/>
</dbReference>
<dbReference type="RefSeq" id="WP_119666180.1">
    <property type="nucleotide sequence ID" value="NZ_QXED01000001.1"/>
</dbReference>
<organism evidence="2 3">
    <name type="scientific">Fibrisoma montanum</name>
    <dbReference type="NCBI Taxonomy" id="2305895"/>
    <lineage>
        <taxon>Bacteria</taxon>
        <taxon>Pseudomonadati</taxon>
        <taxon>Bacteroidota</taxon>
        <taxon>Cytophagia</taxon>
        <taxon>Cytophagales</taxon>
        <taxon>Spirosomataceae</taxon>
        <taxon>Fibrisoma</taxon>
    </lineage>
</organism>
<name>A0A418MIT7_9BACT</name>
<dbReference type="SMART" id="SM00886">
    <property type="entry name" value="Dabb"/>
    <property type="match status" value="1"/>
</dbReference>
<sequence>MFVHTVFFWLKHPENQADRDALRAGLESLKGINDITAAYVGVPADTRRPVIDHSYDFSLTFVFADKAAQDRYQVHPVHLEFVAECSHLWERVQVYDAVS</sequence>
<comment type="caution">
    <text evidence="2">The sequence shown here is derived from an EMBL/GenBank/DDBJ whole genome shotgun (WGS) entry which is preliminary data.</text>
</comment>
<dbReference type="InterPro" id="IPR013097">
    <property type="entry name" value="Dabb"/>
</dbReference>
<dbReference type="InterPro" id="IPR011008">
    <property type="entry name" value="Dimeric_a/b-barrel"/>
</dbReference>
<accession>A0A418MIT7</accession>
<dbReference type="OrthoDB" id="7189263at2"/>
<dbReference type="PROSITE" id="PS51502">
    <property type="entry name" value="S_R_A_B_BARREL"/>
    <property type="match status" value="1"/>
</dbReference>
<dbReference type="EMBL" id="QXED01000001">
    <property type="protein sequence ID" value="RIV27329.1"/>
    <property type="molecule type" value="Genomic_DNA"/>
</dbReference>
<dbReference type="SUPFAM" id="SSF54909">
    <property type="entry name" value="Dimeric alpha+beta barrel"/>
    <property type="match status" value="1"/>
</dbReference>
<evidence type="ECO:0000313" key="2">
    <source>
        <dbReference type="EMBL" id="RIV27329.1"/>
    </source>
</evidence>
<protein>
    <submittedName>
        <fullName evidence="2">Dabb family protein</fullName>
    </submittedName>
</protein>
<dbReference type="AlphaFoldDB" id="A0A418MIT7"/>
<evidence type="ECO:0000259" key="1">
    <source>
        <dbReference type="PROSITE" id="PS51502"/>
    </source>
</evidence>
<proteinExistence type="predicted"/>
<dbReference type="Pfam" id="PF07876">
    <property type="entry name" value="Dabb"/>
    <property type="match status" value="1"/>
</dbReference>
<dbReference type="Gene3D" id="3.30.70.100">
    <property type="match status" value="1"/>
</dbReference>